<gene>
    <name evidence="2" type="ORF">L873DRAFT_1204256</name>
</gene>
<keyword evidence="1" id="KW-0812">Transmembrane</keyword>
<evidence type="ECO:0000313" key="3">
    <source>
        <dbReference type="Proteomes" id="UP000276215"/>
    </source>
</evidence>
<reference evidence="2 3" key="1">
    <citation type="journal article" date="2018" name="Nat. Ecol. Evol.">
        <title>Pezizomycetes genomes reveal the molecular basis of ectomycorrhizal truffle lifestyle.</title>
        <authorList>
            <person name="Murat C."/>
            <person name="Payen T."/>
            <person name="Noel B."/>
            <person name="Kuo A."/>
            <person name="Morin E."/>
            <person name="Chen J."/>
            <person name="Kohler A."/>
            <person name="Krizsan K."/>
            <person name="Balestrini R."/>
            <person name="Da Silva C."/>
            <person name="Montanini B."/>
            <person name="Hainaut M."/>
            <person name="Levati E."/>
            <person name="Barry K.W."/>
            <person name="Belfiori B."/>
            <person name="Cichocki N."/>
            <person name="Clum A."/>
            <person name="Dockter R.B."/>
            <person name="Fauchery L."/>
            <person name="Guy J."/>
            <person name="Iotti M."/>
            <person name="Le Tacon F."/>
            <person name="Lindquist E.A."/>
            <person name="Lipzen A."/>
            <person name="Malagnac F."/>
            <person name="Mello A."/>
            <person name="Molinier V."/>
            <person name="Miyauchi S."/>
            <person name="Poulain J."/>
            <person name="Riccioni C."/>
            <person name="Rubini A."/>
            <person name="Sitrit Y."/>
            <person name="Splivallo R."/>
            <person name="Traeger S."/>
            <person name="Wang M."/>
            <person name="Zifcakova L."/>
            <person name="Wipf D."/>
            <person name="Zambonelli A."/>
            <person name="Paolocci F."/>
            <person name="Nowrousian M."/>
            <person name="Ottonello S."/>
            <person name="Baldrian P."/>
            <person name="Spatafora J.W."/>
            <person name="Henrissat B."/>
            <person name="Nagy L.G."/>
            <person name="Aury J.M."/>
            <person name="Wincker P."/>
            <person name="Grigoriev I.V."/>
            <person name="Bonfante P."/>
            <person name="Martin F.M."/>
        </authorList>
    </citation>
    <scope>NUCLEOTIDE SEQUENCE [LARGE SCALE GENOMIC DNA]</scope>
    <source>
        <strain evidence="2 3">120613-1</strain>
    </source>
</reference>
<keyword evidence="1" id="KW-1133">Transmembrane helix</keyword>
<keyword evidence="1" id="KW-0472">Membrane</keyword>
<protein>
    <submittedName>
        <fullName evidence="2">Uncharacterized protein</fullName>
    </submittedName>
</protein>
<dbReference type="AlphaFoldDB" id="A0A3N4JEC8"/>
<feature type="transmembrane region" description="Helical" evidence="1">
    <location>
        <begin position="97"/>
        <end position="115"/>
    </location>
</feature>
<evidence type="ECO:0000256" key="1">
    <source>
        <dbReference type="SAM" id="Phobius"/>
    </source>
</evidence>
<proteinExistence type="predicted"/>
<organism evidence="2 3">
    <name type="scientific">Choiromyces venosus 120613-1</name>
    <dbReference type="NCBI Taxonomy" id="1336337"/>
    <lineage>
        <taxon>Eukaryota</taxon>
        <taxon>Fungi</taxon>
        <taxon>Dikarya</taxon>
        <taxon>Ascomycota</taxon>
        <taxon>Pezizomycotina</taxon>
        <taxon>Pezizomycetes</taxon>
        <taxon>Pezizales</taxon>
        <taxon>Tuberaceae</taxon>
        <taxon>Choiromyces</taxon>
    </lineage>
</organism>
<accession>A0A3N4JEC8</accession>
<keyword evidence="3" id="KW-1185">Reference proteome</keyword>
<sequence length="160" mass="17957">MNLTVKYGNRFIIISVFPPARYFNKKGTPFPSKMVTVCRCESICCPCRTLENSLARTSASMHAHLFTRVEEDLHSTNIFPTRVVRAQGLLKSNHPSLVINLVILIPLILSSYIQYYSHARNIANLAFSCVYKYDKLLSGSAAATVSYRLNILNGISRKLA</sequence>
<dbReference type="Proteomes" id="UP000276215">
    <property type="component" value="Unassembled WGS sequence"/>
</dbReference>
<evidence type="ECO:0000313" key="2">
    <source>
        <dbReference type="EMBL" id="RPA96626.1"/>
    </source>
</evidence>
<dbReference type="EMBL" id="ML120412">
    <property type="protein sequence ID" value="RPA96626.1"/>
    <property type="molecule type" value="Genomic_DNA"/>
</dbReference>
<name>A0A3N4JEC8_9PEZI</name>